<comment type="function">
    <text evidence="6 7">Catalyzes the conversion of GDP-D-mannose to GDP-4-dehydro-6-deoxy-D-mannose.</text>
</comment>
<dbReference type="HAMAP" id="MF_00955">
    <property type="entry name" value="GDP_Man_dehydratase"/>
    <property type="match status" value="1"/>
</dbReference>
<dbReference type="InterPro" id="IPR016040">
    <property type="entry name" value="NAD(P)-bd_dom"/>
</dbReference>
<evidence type="ECO:0000256" key="2">
    <source>
        <dbReference type="ARBA" id="ARBA00001937"/>
    </source>
</evidence>
<feature type="domain" description="NAD(P)-binding" evidence="8">
    <location>
        <begin position="12"/>
        <end position="326"/>
    </location>
</feature>
<dbReference type="FunFam" id="3.40.50.720:FF:000924">
    <property type="entry name" value="GDP-mannose 4,6 dehydratase"/>
    <property type="match status" value="1"/>
</dbReference>
<evidence type="ECO:0000256" key="4">
    <source>
        <dbReference type="ARBA" id="ARBA00011989"/>
    </source>
</evidence>
<dbReference type="GO" id="GO:0042351">
    <property type="term" value="P:'de novo' GDP-L-fucose biosynthetic process"/>
    <property type="evidence" value="ECO:0007669"/>
    <property type="project" value="TreeGrafter"/>
</dbReference>
<protein>
    <recommendedName>
        <fullName evidence="4 7">GDP-mannose 4,6-dehydratase</fullName>
        <ecNumber evidence="4 7">4.2.1.47</ecNumber>
    </recommendedName>
    <alternativeName>
        <fullName evidence="7">GDP-D-mannose dehydratase</fullName>
    </alternativeName>
</protein>
<keyword evidence="10" id="KW-1185">Reference proteome</keyword>
<sequence>MSLEVPLTTRALITGITGQDGSYLAEHLLERGYEVWGLVRGQSNPHVSRLRKHIGDVRLAYGDLLDQGSLISAVEKVRPDEVYNLGAISFVPMSWQQAEITAEVTGMGVLRMLEAIRVVSGIGGSRTPAGGQIRFYQASSSEMFGQVRETPQNERTPFHPRSPYGVAKTYGHFITQNYRESYGMFAVSGILFNHESPRRGSEFVTRKITLGVARIKLGMTGKLTLGNLEARRDWGYAGDFVGAMRLMLAAETPEDYVIGTGQTQSVRELVELAFATAGLDWRDHVVTDPALTRPAEVDLLCADPKKARDQLGWEPKVSFEELVTMMVDSDLALLSRSDRPEDEPLSFDHW</sequence>
<comment type="catalytic activity">
    <reaction evidence="1 7">
        <text>GDP-alpha-D-mannose = GDP-4-dehydro-alpha-D-rhamnose + H2O</text>
        <dbReference type="Rhea" id="RHEA:23820"/>
        <dbReference type="ChEBI" id="CHEBI:15377"/>
        <dbReference type="ChEBI" id="CHEBI:57527"/>
        <dbReference type="ChEBI" id="CHEBI:57964"/>
        <dbReference type="EC" id="4.2.1.47"/>
    </reaction>
</comment>
<dbReference type="GO" id="GO:0008446">
    <property type="term" value="F:GDP-mannose 4,6-dehydratase activity"/>
    <property type="evidence" value="ECO:0007669"/>
    <property type="project" value="UniProtKB-UniRule"/>
</dbReference>
<keyword evidence="5 7" id="KW-0456">Lyase</keyword>
<accession>A0A543C0G9</accession>
<dbReference type="PANTHER" id="PTHR43715:SF1">
    <property type="entry name" value="GDP-MANNOSE 4,6 DEHYDRATASE"/>
    <property type="match status" value="1"/>
</dbReference>
<evidence type="ECO:0000256" key="1">
    <source>
        <dbReference type="ARBA" id="ARBA00000188"/>
    </source>
</evidence>
<evidence type="ECO:0000256" key="7">
    <source>
        <dbReference type="HAMAP-Rule" id="MF_00955"/>
    </source>
</evidence>
<feature type="active site" evidence="7">
    <location>
        <position position="169"/>
    </location>
</feature>
<dbReference type="InterPro" id="IPR036291">
    <property type="entry name" value="NAD(P)-bd_dom_sf"/>
</dbReference>
<dbReference type="GO" id="GO:0070401">
    <property type="term" value="F:NADP+ binding"/>
    <property type="evidence" value="ECO:0007669"/>
    <property type="project" value="UniProtKB-UniRule"/>
</dbReference>
<evidence type="ECO:0000256" key="3">
    <source>
        <dbReference type="ARBA" id="ARBA00009263"/>
    </source>
</evidence>
<dbReference type="SUPFAM" id="SSF51735">
    <property type="entry name" value="NAD(P)-binding Rossmann-fold domains"/>
    <property type="match status" value="1"/>
</dbReference>
<dbReference type="Pfam" id="PF16363">
    <property type="entry name" value="GDP_Man_Dehyd"/>
    <property type="match status" value="1"/>
</dbReference>
<dbReference type="InterPro" id="IPR006368">
    <property type="entry name" value="GDP_Man_deHydtase"/>
</dbReference>
<comment type="caution">
    <text evidence="9">The sequence shown here is derived from an EMBL/GenBank/DDBJ whole genome shotgun (WGS) entry which is preliminary data.</text>
</comment>
<dbReference type="EMBL" id="VFOZ01000002">
    <property type="protein sequence ID" value="TQL90571.1"/>
    <property type="molecule type" value="Genomic_DNA"/>
</dbReference>
<evidence type="ECO:0000256" key="6">
    <source>
        <dbReference type="ARBA" id="ARBA00059383"/>
    </source>
</evidence>
<dbReference type="Gene3D" id="3.90.25.10">
    <property type="entry name" value="UDP-galactose 4-epimerase, domain 1"/>
    <property type="match status" value="1"/>
</dbReference>
<dbReference type="AlphaFoldDB" id="A0A543C0G9"/>
<dbReference type="Proteomes" id="UP000316096">
    <property type="component" value="Unassembled WGS sequence"/>
</dbReference>
<dbReference type="CDD" id="cd05260">
    <property type="entry name" value="GDP_MD_SDR_e"/>
    <property type="match status" value="1"/>
</dbReference>
<proteinExistence type="inferred from homology"/>
<name>A0A543C0G9_9ACTN</name>
<dbReference type="Gene3D" id="3.40.50.720">
    <property type="entry name" value="NAD(P)-binding Rossmann-like Domain"/>
    <property type="match status" value="1"/>
</dbReference>
<comment type="similarity">
    <text evidence="3 7">Belongs to the NAD(P)-dependent epimerase/dehydratase family. GDP-mannose 4,6-dehydratase subfamily.</text>
</comment>
<evidence type="ECO:0000256" key="5">
    <source>
        <dbReference type="ARBA" id="ARBA00023239"/>
    </source>
</evidence>
<comment type="cofactor">
    <cofactor evidence="2 7">
        <name>NADP(+)</name>
        <dbReference type="ChEBI" id="CHEBI:58349"/>
    </cofactor>
</comment>
<dbReference type="EC" id="4.2.1.47" evidence="4 7"/>
<keyword evidence="7" id="KW-0521">NADP</keyword>
<evidence type="ECO:0000313" key="9">
    <source>
        <dbReference type="EMBL" id="TQL90571.1"/>
    </source>
</evidence>
<gene>
    <name evidence="7" type="primary">gmd</name>
    <name evidence="9" type="ORF">FB559_7879</name>
</gene>
<evidence type="ECO:0000313" key="10">
    <source>
        <dbReference type="Proteomes" id="UP000316096"/>
    </source>
</evidence>
<dbReference type="PANTHER" id="PTHR43715">
    <property type="entry name" value="GDP-MANNOSE 4,6-DEHYDRATASE"/>
    <property type="match status" value="1"/>
</dbReference>
<reference evidence="9 10" key="1">
    <citation type="submission" date="2019-06" db="EMBL/GenBank/DDBJ databases">
        <title>Sequencing the genomes of 1000 actinobacteria strains.</title>
        <authorList>
            <person name="Klenk H.-P."/>
        </authorList>
    </citation>
    <scope>NUCLEOTIDE SEQUENCE [LARGE SCALE GENOMIC DNA]</scope>
    <source>
        <strain evidence="9 10">DSM 102200</strain>
    </source>
</reference>
<comment type="caution">
    <text evidence="7">Lacks conserved residue(s) required for the propagation of feature annotation.</text>
</comment>
<organism evidence="9 10">
    <name type="scientific">Actinoallomurus bryophytorum</name>
    <dbReference type="NCBI Taxonomy" id="1490222"/>
    <lineage>
        <taxon>Bacteria</taxon>
        <taxon>Bacillati</taxon>
        <taxon>Actinomycetota</taxon>
        <taxon>Actinomycetes</taxon>
        <taxon>Streptosporangiales</taxon>
        <taxon>Thermomonosporaceae</taxon>
        <taxon>Actinoallomurus</taxon>
    </lineage>
</organism>
<evidence type="ECO:0000259" key="8">
    <source>
        <dbReference type="Pfam" id="PF16363"/>
    </source>
</evidence>